<evidence type="ECO:0000313" key="2">
    <source>
        <dbReference type="Proteomes" id="UP000323930"/>
    </source>
</evidence>
<sequence>MKKLLPFIVVLAVFQCGYSQINFEKGYFISNDNIKTECLIKNIDWKNNPTTFKYRLSLKGDIKIADIESVKEFGIYDFSKYIRAEINIDRSSDEIEYLSRQKAPKFNKEQLFLKALVTGKASLYTYEESGLVRFFFSKTDLPIEQLVYKSYLTSEDKVSYNNHFRVQIWNTLKCNSIKMNDLKYLRYDEEALTQIFLKYNNCNRPVKTTNNLVKSKAKRFFINIKPRISNTSLEVTNINNGRFYDFGSTTNFELGVEFESVFAFNRNKWAFVGELNFGNSFKGDLIEPSPTSSLDKKSSIDYSSIEVGLGGRHYMFLNDKSKLFINVFYVLDLAGNSKLTEETIGTSDTISSSEVKIENNSYTAIGLGYKYNNKYSVEFRLDNSHSIFNPPRNSEYTGISLILGYTIL</sequence>
<dbReference type="EMBL" id="VSDQ01000679">
    <property type="protein sequence ID" value="TYA74856.1"/>
    <property type="molecule type" value="Genomic_DNA"/>
</dbReference>
<keyword evidence="2" id="KW-1185">Reference proteome</keyword>
<reference evidence="1 2" key="1">
    <citation type="submission" date="2019-08" db="EMBL/GenBank/DDBJ databases">
        <title>Seonamhaeicola sediminis sp. nov., isolated from marine sediment.</title>
        <authorList>
            <person name="Cao W.R."/>
        </authorList>
    </citation>
    <scope>NUCLEOTIDE SEQUENCE [LARGE SCALE GENOMIC DNA]</scope>
    <source>
        <strain evidence="1 2">B011</strain>
    </source>
</reference>
<accession>A0A5D0HU72</accession>
<dbReference type="RefSeq" id="WP_148544100.1">
    <property type="nucleotide sequence ID" value="NZ_VSDQ01000679.1"/>
</dbReference>
<evidence type="ECO:0000313" key="1">
    <source>
        <dbReference type="EMBL" id="TYA74856.1"/>
    </source>
</evidence>
<name>A0A5D0HU72_9FLAO</name>
<protein>
    <submittedName>
        <fullName evidence="1">PorT family protein</fullName>
    </submittedName>
</protein>
<proteinExistence type="predicted"/>
<gene>
    <name evidence="1" type="ORF">FUA24_16255</name>
</gene>
<comment type="caution">
    <text evidence="1">The sequence shown here is derived from an EMBL/GenBank/DDBJ whole genome shotgun (WGS) entry which is preliminary data.</text>
</comment>
<dbReference type="Proteomes" id="UP000323930">
    <property type="component" value="Unassembled WGS sequence"/>
</dbReference>
<dbReference type="OrthoDB" id="921445at2"/>
<dbReference type="AlphaFoldDB" id="A0A5D0HU72"/>
<organism evidence="1 2">
    <name type="scientific">Seonamhaeicola marinus</name>
    <dbReference type="NCBI Taxonomy" id="1912246"/>
    <lineage>
        <taxon>Bacteria</taxon>
        <taxon>Pseudomonadati</taxon>
        <taxon>Bacteroidota</taxon>
        <taxon>Flavobacteriia</taxon>
        <taxon>Flavobacteriales</taxon>
        <taxon>Flavobacteriaceae</taxon>
    </lineage>
</organism>